<dbReference type="Proteomes" id="UP000583752">
    <property type="component" value="Unassembled WGS sequence"/>
</dbReference>
<organism evidence="2 3">
    <name type="scientific">Massilia polaris</name>
    <dbReference type="NCBI Taxonomy" id="2728846"/>
    <lineage>
        <taxon>Bacteria</taxon>
        <taxon>Pseudomonadati</taxon>
        <taxon>Pseudomonadota</taxon>
        <taxon>Betaproteobacteria</taxon>
        <taxon>Burkholderiales</taxon>
        <taxon>Oxalobacteraceae</taxon>
        <taxon>Telluria group</taxon>
        <taxon>Massilia</taxon>
    </lineage>
</organism>
<dbReference type="SUPFAM" id="SSF51120">
    <property type="entry name" value="beta-Roll"/>
    <property type="match status" value="1"/>
</dbReference>
<dbReference type="AlphaFoldDB" id="A0A848HKS6"/>
<dbReference type="InterPro" id="IPR011049">
    <property type="entry name" value="Serralysin-like_metalloprot_C"/>
</dbReference>
<gene>
    <name evidence="2" type="ORF">HHL21_15670</name>
</gene>
<keyword evidence="3" id="KW-1185">Reference proteome</keyword>
<dbReference type="EMBL" id="JABBGG010000009">
    <property type="protein sequence ID" value="NML62486.1"/>
    <property type="molecule type" value="Genomic_DNA"/>
</dbReference>
<dbReference type="RefSeq" id="WP_169467528.1">
    <property type="nucleotide sequence ID" value="NZ_JABBGG010000009.1"/>
</dbReference>
<dbReference type="InterPro" id="IPR025282">
    <property type="entry name" value="DUF4214"/>
</dbReference>
<dbReference type="Pfam" id="PF13946">
    <property type="entry name" value="DUF4214"/>
    <property type="match status" value="1"/>
</dbReference>
<feature type="domain" description="DUF4214" evidence="1">
    <location>
        <begin position="477"/>
        <end position="547"/>
    </location>
</feature>
<sequence length="562" mass="59418">MISFSFARFTDSTSTFADAEFILQRAMVLVGRILDRELVSAANANVTLDVKILPESTLGPTVSAAAAPNYSGQFQTSPQGTVPAPDGLVNDVAFKIQTGKSALLPAWNGFTMTGNWNSDIADGILVISEPTMARLVERSGESFTETDDVIAILVHEVLHMLGIYGSEDALTKPAGSVWASPFDQLVEVSGQSAAFAGRAAQAIYGDEVPLRPLDSWTNVHHLYVMNTPEGAAGGEHEYVGPDSDLMNGIVVEGMQISDLDVAVLVDLGYRNARTLTSLDGHTFVPGAGAQTVDGTPAAIDNAFFDGRRTDFSFTRSGDGVIVTSKAAPADVAQLRGMETLLFSDGSLGTQFIGTDGGDLLRGTAASQTMYGGRGNDSLVGGGGVDIAVFSGNAAEYAVVANGAGLSVTDMLGRDGQDTLDGVLRLWFADKHLAMDLDGHAGDLYRLYQAAFDRKPDLDGLGYWIHALDDGMSLADIASAFIGAPEFQAMYGQAPTNAAALTKFYQNVLNREPEKAGFDYWLDAMTNQGVRMSQVLVSFSDSGENQAQVVGSISGGIEYTLYS</sequence>
<protein>
    <submittedName>
        <fullName evidence="2">DUF4214 domain-containing protein</fullName>
    </submittedName>
</protein>
<name>A0A848HKS6_9BURK</name>
<reference evidence="2 3" key="1">
    <citation type="submission" date="2020-04" db="EMBL/GenBank/DDBJ databases">
        <title>Massilia sp. RP-1-19 isolated from soil.</title>
        <authorList>
            <person name="Dahal R.H."/>
        </authorList>
    </citation>
    <scope>NUCLEOTIDE SEQUENCE [LARGE SCALE GENOMIC DNA]</scope>
    <source>
        <strain evidence="2 3">RP-1-19</strain>
    </source>
</reference>
<accession>A0A848HKS6</accession>
<dbReference type="InterPro" id="IPR038255">
    <property type="entry name" value="PBS_linker_sf"/>
</dbReference>
<evidence type="ECO:0000259" key="1">
    <source>
        <dbReference type="Pfam" id="PF13946"/>
    </source>
</evidence>
<proteinExistence type="predicted"/>
<evidence type="ECO:0000313" key="2">
    <source>
        <dbReference type="EMBL" id="NML62486.1"/>
    </source>
</evidence>
<dbReference type="Gene3D" id="1.10.3130.20">
    <property type="entry name" value="Phycobilisome linker domain"/>
    <property type="match status" value="1"/>
</dbReference>
<comment type="caution">
    <text evidence="2">The sequence shown here is derived from an EMBL/GenBank/DDBJ whole genome shotgun (WGS) entry which is preliminary data.</text>
</comment>
<dbReference type="Gene3D" id="2.150.10.10">
    <property type="entry name" value="Serralysin-like metalloprotease, C-terminal"/>
    <property type="match status" value="1"/>
</dbReference>
<evidence type="ECO:0000313" key="3">
    <source>
        <dbReference type="Proteomes" id="UP000583752"/>
    </source>
</evidence>